<sequence>MAPVRVSHPNGAHTVLPELLPDAQPAENAEGGGTGSIVPQLSAFGPLEPPLFTSVRHKRSYPHE</sequence>
<dbReference type="EMBL" id="JH688461">
    <property type="protein sequence ID" value="EJD33063.1"/>
    <property type="molecule type" value="Genomic_DNA"/>
</dbReference>
<name>J0WL81_AURST</name>
<organism evidence="2 3">
    <name type="scientific">Auricularia subglabra (strain TFB-10046 / SS5)</name>
    <name type="common">White-rot fungus</name>
    <name type="synonym">Auricularia delicata (strain TFB10046)</name>
    <dbReference type="NCBI Taxonomy" id="717982"/>
    <lineage>
        <taxon>Eukaryota</taxon>
        <taxon>Fungi</taxon>
        <taxon>Dikarya</taxon>
        <taxon>Basidiomycota</taxon>
        <taxon>Agaricomycotina</taxon>
        <taxon>Agaricomycetes</taxon>
        <taxon>Auriculariales</taxon>
        <taxon>Auriculariaceae</taxon>
        <taxon>Auricularia</taxon>
    </lineage>
</organism>
<keyword evidence="3" id="KW-1185">Reference proteome</keyword>
<evidence type="ECO:0000256" key="1">
    <source>
        <dbReference type="SAM" id="MobiDB-lite"/>
    </source>
</evidence>
<dbReference type="Proteomes" id="UP000006514">
    <property type="component" value="Unassembled WGS sequence"/>
</dbReference>
<feature type="region of interest" description="Disordered" evidence="1">
    <location>
        <begin position="1"/>
        <end position="64"/>
    </location>
</feature>
<accession>J0WL81</accession>
<gene>
    <name evidence="2" type="ORF">AURDEDRAFT_177851</name>
</gene>
<evidence type="ECO:0000313" key="3">
    <source>
        <dbReference type="Proteomes" id="UP000006514"/>
    </source>
</evidence>
<reference evidence="3" key="1">
    <citation type="journal article" date="2012" name="Science">
        <title>The Paleozoic origin of enzymatic lignin decomposition reconstructed from 31 fungal genomes.</title>
        <authorList>
            <person name="Floudas D."/>
            <person name="Binder M."/>
            <person name="Riley R."/>
            <person name="Barry K."/>
            <person name="Blanchette R.A."/>
            <person name="Henrissat B."/>
            <person name="Martinez A.T."/>
            <person name="Otillar R."/>
            <person name="Spatafora J.W."/>
            <person name="Yadav J.S."/>
            <person name="Aerts A."/>
            <person name="Benoit I."/>
            <person name="Boyd A."/>
            <person name="Carlson A."/>
            <person name="Copeland A."/>
            <person name="Coutinho P.M."/>
            <person name="de Vries R.P."/>
            <person name="Ferreira P."/>
            <person name="Findley K."/>
            <person name="Foster B."/>
            <person name="Gaskell J."/>
            <person name="Glotzer D."/>
            <person name="Gorecki P."/>
            <person name="Heitman J."/>
            <person name="Hesse C."/>
            <person name="Hori C."/>
            <person name="Igarashi K."/>
            <person name="Jurgens J.A."/>
            <person name="Kallen N."/>
            <person name="Kersten P."/>
            <person name="Kohler A."/>
            <person name="Kuees U."/>
            <person name="Kumar T.K.A."/>
            <person name="Kuo A."/>
            <person name="LaButti K."/>
            <person name="Larrondo L.F."/>
            <person name="Lindquist E."/>
            <person name="Ling A."/>
            <person name="Lombard V."/>
            <person name="Lucas S."/>
            <person name="Lundell T."/>
            <person name="Martin R."/>
            <person name="McLaughlin D.J."/>
            <person name="Morgenstern I."/>
            <person name="Morin E."/>
            <person name="Murat C."/>
            <person name="Nagy L.G."/>
            <person name="Nolan M."/>
            <person name="Ohm R.A."/>
            <person name="Patyshakuliyeva A."/>
            <person name="Rokas A."/>
            <person name="Ruiz-Duenas F.J."/>
            <person name="Sabat G."/>
            <person name="Salamov A."/>
            <person name="Samejima M."/>
            <person name="Schmutz J."/>
            <person name="Slot J.C."/>
            <person name="St John F."/>
            <person name="Stenlid J."/>
            <person name="Sun H."/>
            <person name="Sun S."/>
            <person name="Syed K."/>
            <person name="Tsang A."/>
            <person name="Wiebenga A."/>
            <person name="Young D."/>
            <person name="Pisabarro A."/>
            <person name="Eastwood D.C."/>
            <person name="Martin F."/>
            <person name="Cullen D."/>
            <person name="Grigoriev I.V."/>
            <person name="Hibbett D.S."/>
        </authorList>
    </citation>
    <scope>NUCLEOTIDE SEQUENCE [LARGE SCALE GENOMIC DNA]</scope>
    <source>
        <strain evidence="3">TFB10046</strain>
    </source>
</reference>
<evidence type="ECO:0000313" key="2">
    <source>
        <dbReference type="EMBL" id="EJD33063.1"/>
    </source>
</evidence>
<feature type="compositionally biased region" description="Basic residues" evidence="1">
    <location>
        <begin position="55"/>
        <end position="64"/>
    </location>
</feature>
<protein>
    <submittedName>
        <fullName evidence="2">Uncharacterized protein</fullName>
    </submittedName>
</protein>
<proteinExistence type="predicted"/>
<dbReference type="KEGG" id="adl:AURDEDRAFT_177851"/>
<dbReference type="AlphaFoldDB" id="J0WL81"/>
<dbReference type="InParanoid" id="J0WL81"/>